<dbReference type="SUPFAM" id="SSF102114">
    <property type="entry name" value="Radical SAM enzymes"/>
    <property type="match status" value="1"/>
</dbReference>
<evidence type="ECO:0000259" key="1">
    <source>
        <dbReference type="Pfam" id="PF04459"/>
    </source>
</evidence>
<name>A0A369LMA8_9ACTN</name>
<dbReference type="RefSeq" id="WP_114615018.1">
    <property type="nucleotide sequence ID" value="NZ_PPTO01000003.1"/>
</dbReference>
<organism evidence="3 4">
    <name type="scientific">Slackia isoflavoniconvertens</name>
    <dbReference type="NCBI Taxonomy" id="572010"/>
    <lineage>
        <taxon>Bacteria</taxon>
        <taxon>Bacillati</taxon>
        <taxon>Actinomycetota</taxon>
        <taxon>Coriobacteriia</taxon>
        <taxon>Eggerthellales</taxon>
        <taxon>Eggerthellaceae</taxon>
        <taxon>Slackia</taxon>
    </lineage>
</organism>
<dbReference type="Gene3D" id="3.20.20.70">
    <property type="entry name" value="Aldolase class I"/>
    <property type="match status" value="1"/>
</dbReference>
<dbReference type="InterPro" id="IPR045375">
    <property type="entry name" value="Put_radical_SAM-like_N"/>
</dbReference>
<dbReference type="Proteomes" id="UP000253975">
    <property type="component" value="Unassembled WGS sequence"/>
</dbReference>
<evidence type="ECO:0000313" key="3">
    <source>
        <dbReference type="EMBL" id="RDB60282.1"/>
    </source>
</evidence>
<dbReference type="Gene3D" id="2.30.42.10">
    <property type="match status" value="1"/>
</dbReference>
<dbReference type="InterPro" id="IPR036034">
    <property type="entry name" value="PDZ_sf"/>
</dbReference>
<feature type="domain" description="DUF512" evidence="1">
    <location>
        <begin position="232"/>
        <end position="439"/>
    </location>
</feature>
<dbReference type="EMBL" id="PPTO01000003">
    <property type="protein sequence ID" value="RDB60282.1"/>
    <property type="molecule type" value="Genomic_DNA"/>
</dbReference>
<dbReference type="InterPro" id="IPR013785">
    <property type="entry name" value="Aldolase_TIM"/>
</dbReference>
<dbReference type="Pfam" id="PF04459">
    <property type="entry name" value="DUF512"/>
    <property type="match status" value="1"/>
</dbReference>
<evidence type="ECO:0000259" key="2">
    <source>
        <dbReference type="Pfam" id="PF19238"/>
    </source>
</evidence>
<dbReference type="InterPro" id="IPR058240">
    <property type="entry name" value="rSAM_sf"/>
</dbReference>
<protein>
    <submittedName>
        <fullName evidence="3">Fe-S oxidoreductase</fullName>
    </submittedName>
</protein>
<dbReference type="InterPro" id="IPR007549">
    <property type="entry name" value="DUF512"/>
</dbReference>
<comment type="caution">
    <text evidence="3">The sequence shown here is derived from an EMBL/GenBank/DDBJ whole genome shotgun (WGS) entry which is preliminary data.</text>
</comment>
<dbReference type="SUPFAM" id="SSF50156">
    <property type="entry name" value="PDZ domain-like"/>
    <property type="match status" value="1"/>
</dbReference>
<sequence length="456" mass="51153">MAESRYVHEYPGAPEGGGEIISVAEGSPFDDAGFTPGCRILSVDGNSLRDVLDWRWYADGEEITVAYVDTDGEAGEVDLFRDEGEDWGIEFDGAVFDKIKTCRNACVFCFMRQLPEDARASLVLRDDDWRLSFLQGNFVTLTNLTEDDFEEIVERHISPLRLSLHCISPEVRRKMIGKHAPHGIEMLERLLDAGIEFDAQIVLTPGYNDGLELQKTLTWAYMHPGILNIGIVPLGYTKHQCSFEKSYNDVDAALDVIDTVDPMQKHALAERGFPWVYLADEFYCNAYPDSLLEHLPPTEHYGNFEMFEDGIGIVRTSVDEWESCAEQLEHLAEVLEEEDARVYYIFGEAQRPCMARLMEEAPTKGRLVPLVVKNNHFGGNVDVTGLLCGFDVAMAIRGISAHDYVVLPKIMFNSNGYTLDDMTVDDIRDTSGVPVTVVSCSVPEYLAEIEELVVGY</sequence>
<reference evidence="3 4" key="1">
    <citation type="journal article" date="2018" name="Elife">
        <title>Discovery and characterization of a prevalent human gut bacterial enzyme sufficient for the inactivation of a family of plant toxins.</title>
        <authorList>
            <person name="Koppel N."/>
            <person name="Bisanz J.E."/>
            <person name="Pandelia M.E."/>
            <person name="Turnbaugh P.J."/>
            <person name="Balskus E.P."/>
        </authorList>
    </citation>
    <scope>NUCLEOTIDE SEQUENCE [LARGE SCALE GENOMIC DNA]</scope>
    <source>
        <strain evidence="3 4">OB21 GAM31</strain>
    </source>
</reference>
<feature type="domain" description="Putative radical SAM N-terminal" evidence="2">
    <location>
        <begin position="81"/>
        <end position="223"/>
    </location>
</feature>
<evidence type="ECO:0000313" key="4">
    <source>
        <dbReference type="Proteomes" id="UP000253975"/>
    </source>
</evidence>
<proteinExistence type="predicted"/>
<dbReference type="Pfam" id="PF19238">
    <property type="entry name" value="Radical_SAM_2"/>
    <property type="match status" value="1"/>
</dbReference>
<dbReference type="AlphaFoldDB" id="A0A369LMA8"/>
<gene>
    <name evidence="3" type="ORF">C1881_02805</name>
</gene>
<accession>A0A369LMA8</accession>